<protein>
    <submittedName>
        <fullName evidence="1">Uncharacterized protein</fullName>
    </submittedName>
</protein>
<dbReference type="KEGG" id="llh:I41_07160"/>
<accession>A0A517TT54</accession>
<dbReference type="Proteomes" id="UP000317909">
    <property type="component" value="Chromosome"/>
</dbReference>
<proteinExistence type="predicted"/>
<gene>
    <name evidence="1" type="ORF">I41_07160</name>
</gene>
<dbReference type="AlphaFoldDB" id="A0A517TT54"/>
<organism evidence="1 2">
    <name type="scientific">Lacipirellula limnantheis</name>
    <dbReference type="NCBI Taxonomy" id="2528024"/>
    <lineage>
        <taxon>Bacteria</taxon>
        <taxon>Pseudomonadati</taxon>
        <taxon>Planctomycetota</taxon>
        <taxon>Planctomycetia</taxon>
        <taxon>Pirellulales</taxon>
        <taxon>Lacipirellulaceae</taxon>
        <taxon>Lacipirellula</taxon>
    </lineage>
</organism>
<keyword evidence="2" id="KW-1185">Reference proteome</keyword>
<reference evidence="1 2" key="1">
    <citation type="submission" date="2019-02" db="EMBL/GenBank/DDBJ databases">
        <title>Deep-cultivation of Planctomycetes and their phenomic and genomic characterization uncovers novel biology.</title>
        <authorList>
            <person name="Wiegand S."/>
            <person name="Jogler M."/>
            <person name="Boedeker C."/>
            <person name="Pinto D."/>
            <person name="Vollmers J."/>
            <person name="Rivas-Marin E."/>
            <person name="Kohn T."/>
            <person name="Peeters S.H."/>
            <person name="Heuer A."/>
            <person name="Rast P."/>
            <person name="Oberbeckmann S."/>
            <person name="Bunk B."/>
            <person name="Jeske O."/>
            <person name="Meyerdierks A."/>
            <person name="Storesund J.E."/>
            <person name="Kallscheuer N."/>
            <person name="Luecker S."/>
            <person name="Lage O.M."/>
            <person name="Pohl T."/>
            <person name="Merkel B.J."/>
            <person name="Hornburger P."/>
            <person name="Mueller R.-W."/>
            <person name="Bruemmer F."/>
            <person name="Labrenz M."/>
            <person name="Spormann A.M."/>
            <person name="Op den Camp H."/>
            <person name="Overmann J."/>
            <person name="Amann R."/>
            <person name="Jetten M.S.M."/>
            <person name="Mascher T."/>
            <person name="Medema M.H."/>
            <person name="Devos D.P."/>
            <person name="Kaster A.-K."/>
            <person name="Ovreas L."/>
            <person name="Rohde M."/>
            <person name="Galperin M.Y."/>
            <person name="Jogler C."/>
        </authorList>
    </citation>
    <scope>NUCLEOTIDE SEQUENCE [LARGE SCALE GENOMIC DNA]</scope>
    <source>
        <strain evidence="1 2">I41</strain>
    </source>
</reference>
<evidence type="ECO:0000313" key="1">
    <source>
        <dbReference type="EMBL" id="QDT71557.1"/>
    </source>
</evidence>
<sequence>MLRTRHHQPLGNESRLWKASPTPISVDWRVDSAEVPLGLR</sequence>
<evidence type="ECO:0000313" key="2">
    <source>
        <dbReference type="Proteomes" id="UP000317909"/>
    </source>
</evidence>
<dbReference type="EMBL" id="CP036339">
    <property type="protein sequence ID" value="QDT71557.1"/>
    <property type="molecule type" value="Genomic_DNA"/>
</dbReference>
<name>A0A517TT54_9BACT</name>